<dbReference type="RefSeq" id="WP_013548646.1">
    <property type="nucleotide sequence ID" value="NC_014933.1"/>
</dbReference>
<dbReference type="PATRIC" id="fig|693979.3.peg.3283"/>
<dbReference type="STRING" id="693979.Bache_3134"/>
<dbReference type="InterPro" id="IPR025584">
    <property type="entry name" value="Cthe_2159"/>
</dbReference>
<dbReference type="EMBL" id="CP002352">
    <property type="protein sequence ID" value="ADV45059.1"/>
    <property type="molecule type" value="Genomic_DNA"/>
</dbReference>
<dbReference type="Pfam" id="PF14262">
    <property type="entry name" value="Cthe_2159"/>
    <property type="match status" value="2"/>
</dbReference>
<gene>
    <name evidence="2" type="ordered locus">Bache_3134</name>
</gene>
<reference evidence="2 3" key="2">
    <citation type="journal article" date="2011" name="Stand. Genomic Sci.">
        <title>Complete genome sequence of Bacteroides helcogenes type strain (P 36-108).</title>
        <authorList>
            <person name="Pati A."/>
            <person name="Gronow S."/>
            <person name="Zeytun A."/>
            <person name="Lapidus A."/>
            <person name="Nolan M."/>
            <person name="Hammon N."/>
            <person name="Deshpande S."/>
            <person name="Cheng J.F."/>
            <person name="Tapia R."/>
            <person name="Han C."/>
            <person name="Goodwin L."/>
            <person name="Pitluck S."/>
            <person name="Liolios K."/>
            <person name="Pagani I."/>
            <person name="Ivanova N."/>
            <person name="Mavromatis K."/>
            <person name="Chen A."/>
            <person name="Palaniappan K."/>
            <person name="Land M."/>
            <person name="Hauser L."/>
            <person name="Chang Y.J."/>
            <person name="Jeffries C.D."/>
            <person name="Detter J.C."/>
            <person name="Brambilla E."/>
            <person name="Rohde M."/>
            <person name="Goker M."/>
            <person name="Woyke T."/>
            <person name="Bristow J."/>
            <person name="Eisen J.A."/>
            <person name="Markowitz V."/>
            <person name="Hugenholtz P."/>
            <person name="Kyrpides N.C."/>
            <person name="Klenk H.P."/>
            <person name="Lucas S."/>
        </authorList>
    </citation>
    <scope>NUCLEOTIDE SEQUENCE [LARGE SCALE GENOMIC DNA]</scope>
    <source>
        <strain evidence="3">ATCC 35417 / DSM 20613 / JCM 6297 / CCUG 15421 / P 36-108</strain>
    </source>
</reference>
<feature type="compositionally biased region" description="Gly residues" evidence="1">
    <location>
        <begin position="36"/>
        <end position="45"/>
    </location>
</feature>
<proteinExistence type="predicted"/>
<keyword evidence="3" id="KW-1185">Reference proteome</keyword>
<feature type="compositionally biased region" description="Gly residues" evidence="1">
    <location>
        <begin position="630"/>
        <end position="646"/>
    </location>
</feature>
<reference key="1">
    <citation type="submission" date="2010-11" db="EMBL/GenBank/DDBJ databases">
        <title>The complete genome of Bacteroides helcogenes P 36-108.</title>
        <authorList>
            <consortium name="US DOE Joint Genome Institute (JGI-PGF)"/>
            <person name="Lucas S."/>
            <person name="Copeland A."/>
            <person name="Lapidus A."/>
            <person name="Bruce D."/>
            <person name="Goodwin L."/>
            <person name="Pitluck S."/>
            <person name="Kyrpides N."/>
            <person name="Mavromatis K."/>
            <person name="Ivanova N."/>
            <person name="Zeytun A."/>
            <person name="Brettin T."/>
            <person name="Detter J.C."/>
            <person name="Tapia R."/>
            <person name="Han C."/>
            <person name="Land M."/>
            <person name="Hauser L."/>
            <person name="Markowitz V."/>
            <person name="Cheng J.-F."/>
            <person name="Hugenholtz P."/>
            <person name="Woyke T."/>
            <person name="Wu D."/>
            <person name="Gronow S."/>
            <person name="Wellnitz S."/>
            <person name="Brambilla E."/>
            <person name="Klenk H.-P."/>
            <person name="Eisen J.A."/>
        </authorList>
    </citation>
    <scope>NUCLEOTIDE SEQUENCE</scope>
    <source>
        <strain>P 36-108</strain>
    </source>
</reference>
<dbReference type="KEGG" id="bhl:Bache_3134"/>
<name>E6SQZ0_BACT6</name>
<sequence>MKMQKTIWTIVCLTLCLSCSTDPIDYWDSTDSDGGNLPGGTGIGGSTPSSGTSDASGNLLDFDVAWDDVTDAAFTDATESVITDTSADEYDDYVENSTFASVIQIAFDDGQAAVTGSVTGVTVTIDGAYVTVNSTVAGVDYRLSGSTTDGALKIYSEKKFKLTLSGLNLASTKGAAVNIQGKKRVFVECAAGTANTLTDAATYTNTPDGEDQKACLFSEGQLIFSGSGTLTVNGNCKHGICSDEYIFVHAATNLTVASAPKDAIHTNEKIIIAGGMLKLIPGGDGLDCEEGNIDIRGGLLKADISGTASKALKSATDITLTGGQQILLTSGSAEYDSDDGDISSSAGIKCDGNLTVDGASLSIKSTGAAGKGINCDGAFTMTSGTLKIITAGKQYTYNRLDSSAKGIKADGTLTIGGGTVWVRTIGGEGSEGIESKSTLVINGGDVRVYAYDDCLNATNNITINGGSVYCYSSGNDGIDSNGTLTITGGTVVASGTTSPEEGFDCDQNTFRITGGTLLGIGGSTSTPTSSVCTQHAVIYGGSGSSGTLFTIVASDGTQVMSYTIPRTYSQMTVLFSSAKLISGGSYTIYIGGSVSGGTSFYGLTTDGTYEAGTQTATFTASSMVTTAGSTSGGTGGGGGFPGGGWH</sequence>
<evidence type="ECO:0000313" key="3">
    <source>
        <dbReference type="Proteomes" id="UP000008630"/>
    </source>
</evidence>
<dbReference type="Proteomes" id="UP000008630">
    <property type="component" value="Chromosome"/>
</dbReference>
<protein>
    <submittedName>
        <fullName evidence="2">Uncharacterized protein</fullName>
    </submittedName>
</protein>
<dbReference type="HOGENOM" id="CLU_437235_0_0_10"/>
<dbReference type="eggNOG" id="ENOG502Z8AD">
    <property type="taxonomic scope" value="Bacteria"/>
</dbReference>
<organism evidence="2 3">
    <name type="scientific">Bacteroides helcogenes (strain ATCC 35417 / DSM 20613 / JCM 6297 / CCUG 15421 / P 36-108)</name>
    <dbReference type="NCBI Taxonomy" id="693979"/>
    <lineage>
        <taxon>Bacteria</taxon>
        <taxon>Pseudomonadati</taxon>
        <taxon>Bacteroidota</taxon>
        <taxon>Bacteroidia</taxon>
        <taxon>Bacteroidales</taxon>
        <taxon>Bacteroidaceae</taxon>
        <taxon>Bacteroides</taxon>
    </lineage>
</organism>
<accession>E6SQZ0</accession>
<feature type="region of interest" description="Disordered" evidence="1">
    <location>
        <begin position="30"/>
        <end position="54"/>
    </location>
</feature>
<evidence type="ECO:0000313" key="2">
    <source>
        <dbReference type="EMBL" id="ADV45059.1"/>
    </source>
</evidence>
<feature type="region of interest" description="Disordered" evidence="1">
    <location>
        <begin position="627"/>
        <end position="646"/>
    </location>
</feature>
<dbReference type="AlphaFoldDB" id="E6SQZ0"/>
<evidence type="ECO:0000256" key="1">
    <source>
        <dbReference type="SAM" id="MobiDB-lite"/>
    </source>
</evidence>